<dbReference type="SUPFAM" id="SSF57903">
    <property type="entry name" value="FYVE/PHD zinc finger"/>
    <property type="match status" value="1"/>
</dbReference>
<feature type="domain" description="RING-type" evidence="6">
    <location>
        <begin position="377"/>
        <end position="422"/>
    </location>
</feature>
<dbReference type="InterPro" id="IPR011011">
    <property type="entry name" value="Znf_FYVE_PHD"/>
</dbReference>
<dbReference type="SMART" id="SM00184">
    <property type="entry name" value="RING"/>
    <property type="match status" value="1"/>
</dbReference>
<evidence type="ECO:0000256" key="1">
    <source>
        <dbReference type="ARBA" id="ARBA00022723"/>
    </source>
</evidence>
<dbReference type="EMBL" id="JAYKXN010000007">
    <property type="protein sequence ID" value="KAK7271766.1"/>
    <property type="molecule type" value="Genomic_DNA"/>
</dbReference>
<evidence type="ECO:0000259" key="6">
    <source>
        <dbReference type="PROSITE" id="PS50089"/>
    </source>
</evidence>
<evidence type="ECO:0008006" key="10">
    <source>
        <dbReference type="Google" id="ProtNLM"/>
    </source>
</evidence>
<evidence type="ECO:0000256" key="2">
    <source>
        <dbReference type="ARBA" id="ARBA00022771"/>
    </source>
</evidence>
<accession>A0AAN9IGL1</accession>
<comment type="caution">
    <text evidence="8">The sequence shown here is derived from an EMBL/GenBank/DDBJ whole genome shotgun (WGS) entry which is preliminary data.</text>
</comment>
<protein>
    <recommendedName>
        <fullName evidence="10">RING-type E3 ubiquitin transferase BRCA1</fullName>
    </recommendedName>
</protein>
<dbReference type="InterPro" id="IPR036420">
    <property type="entry name" value="BRCT_dom_sf"/>
</dbReference>
<keyword evidence="1" id="KW-0479">Metal-binding</keyword>
<evidence type="ECO:0000259" key="7">
    <source>
        <dbReference type="PROSITE" id="PS50172"/>
    </source>
</evidence>
<dbReference type="Gene3D" id="3.40.50.10190">
    <property type="entry name" value="BRCT domain"/>
    <property type="match status" value="1"/>
</dbReference>
<dbReference type="Pfam" id="PF12738">
    <property type="entry name" value="PTCB-BRCT"/>
    <property type="match status" value="1"/>
</dbReference>
<dbReference type="Gene3D" id="3.30.40.10">
    <property type="entry name" value="Zinc/RING finger domain, C3HC4 (zinc finger)"/>
    <property type="match status" value="1"/>
</dbReference>
<organism evidence="8 9">
    <name type="scientific">Clitoria ternatea</name>
    <name type="common">Butterfly pea</name>
    <dbReference type="NCBI Taxonomy" id="43366"/>
    <lineage>
        <taxon>Eukaryota</taxon>
        <taxon>Viridiplantae</taxon>
        <taxon>Streptophyta</taxon>
        <taxon>Embryophyta</taxon>
        <taxon>Tracheophyta</taxon>
        <taxon>Spermatophyta</taxon>
        <taxon>Magnoliopsida</taxon>
        <taxon>eudicotyledons</taxon>
        <taxon>Gunneridae</taxon>
        <taxon>Pentapetalae</taxon>
        <taxon>rosids</taxon>
        <taxon>fabids</taxon>
        <taxon>Fabales</taxon>
        <taxon>Fabaceae</taxon>
        <taxon>Papilionoideae</taxon>
        <taxon>50 kb inversion clade</taxon>
        <taxon>NPAAA clade</taxon>
        <taxon>indigoferoid/millettioid clade</taxon>
        <taxon>Phaseoleae</taxon>
        <taxon>Clitoria</taxon>
    </lineage>
</organism>
<sequence>MKKKKKQTTFLRIAQYDNGGCDVGGNDVGATMEMVVVVTIVVRGDNDSDDDGGGDASAVEGMERVVATVSGYHGTDRFNLIKLISHAGANYVGAMSKSITHLVCSRFEGKKYDIARKFRIHVVNHRWIEDCIKEGRHVPEDSYTLQSGIEVGSLSSEVLLIVQASSVAKNKVASDRSHDTGSEKRKSNFSSRASVTSVLDDSCLMEPLEESSSYSSRLPRKGKRSICNGNGGSTVAEPSHRGRRLARHLVDEEMLDPPVLDLCPEDQCFRTDRLHTDAAAASSLSGGVIDNIILENREEPDAGLSNHSRTINGGSDDIEQIKDSSHITIPRNSALFIEDHQPMAQTSIDLCSSDEKFTDGDQVDYVAGLPTSSEMSCVICFTDFSSTRGILPCGHRFCFQCIDRWVNHLTSMGKTSTCPLCKASFTKLKKVDHAATTDQKVYSQTIPCDNSASVIFIPTDQEVLDNIFESSQAGACIYCRSREPEDLLESCDVCRIRRIHSYCMDPPLRPWTCSPCKQLRMVYRNHSY</sequence>
<feature type="compositionally biased region" description="Basic and acidic residues" evidence="5">
    <location>
        <begin position="172"/>
        <end position="186"/>
    </location>
</feature>
<dbReference type="InterPro" id="IPR013083">
    <property type="entry name" value="Znf_RING/FYVE/PHD"/>
</dbReference>
<dbReference type="GO" id="GO:0008270">
    <property type="term" value="F:zinc ion binding"/>
    <property type="evidence" value="ECO:0007669"/>
    <property type="project" value="UniProtKB-KW"/>
</dbReference>
<name>A0AAN9IGL1_CLITE</name>
<dbReference type="PANTHER" id="PTHR47776:SF2">
    <property type="entry name" value="RING-TYPE E3 UBIQUITIN TRANSFERASE BRCA1"/>
    <property type="match status" value="1"/>
</dbReference>
<gene>
    <name evidence="8" type="ORF">RJT34_27938</name>
</gene>
<dbReference type="InterPro" id="IPR001357">
    <property type="entry name" value="BRCT_dom"/>
</dbReference>
<dbReference type="Pfam" id="PF13639">
    <property type="entry name" value="zf-RING_2"/>
    <property type="match status" value="1"/>
</dbReference>
<dbReference type="PANTHER" id="PTHR47776">
    <property type="entry name" value="F5A8.9 PROTEIN"/>
    <property type="match status" value="1"/>
</dbReference>
<dbReference type="SMART" id="SM00292">
    <property type="entry name" value="BRCT"/>
    <property type="match status" value="1"/>
</dbReference>
<dbReference type="AlphaFoldDB" id="A0AAN9IGL1"/>
<keyword evidence="2 4" id="KW-0863">Zinc-finger</keyword>
<feature type="domain" description="BRCT" evidence="7">
    <location>
        <begin position="54"/>
        <end position="145"/>
    </location>
</feature>
<dbReference type="PROSITE" id="PS50172">
    <property type="entry name" value="BRCT"/>
    <property type="match status" value="1"/>
</dbReference>
<evidence type="ECO:0000256" key="4">
    <source>
        <dbReference type="PROSITE-ProRule" id="PRU00175"/>
    </source>
</evidence>
<evidence type="ECO:0000256" key="5">
    <source>
        <dbReference type="SAM" id="MobiDB-lite"/>
    </source>
</evidence>
<dbReference type="SUPFAM" id="SSF52113">
    <property type="entry name" value="BRCT domain"/>
    <property type="match status" value="1"/>
</dbReference>
<dbReference type="SUPFAM" id="SSF57850">
    <property type="entry name" value="RING/U-box"/>
    <property type="match status" value="1"/>
</dbReference>
<feature type="region of interest" description="Disordered" evidence="5">
    <location>
        <begin position="299"/>
        <end position="319"/>
    </location>
</feature>
<dbReference type="PROSITE" id="PS50089">
    <property type="entry name" value="ZF_RING_2"/>
    <property type="match status" value="1"/>
</dbReference>
<keyword evidence="3" id="KW-0862">Zinc</keyword>
<dbReference type="InterPro" id="IPR001841">
    <property type="entry name" value="Znf_RING"/>
</dbReference>
<proteinExistence type="predicted"/>
<evidence type="ECO:0000313" key="9">
    <source>
        <dbReference type="Proteomes" id="UP001359559"/>
    </source>
</evidence>
<dbReference type="PROSITE" id="PS00518">
    <property type="entry name" value="ZF_RING_1"/>
    <property type="match status" value="1"/>
</dbReference>
<reference evidence="8 9" key="1">
    <citation type="submission" date="2024-01" db="EMBL/GenBank/DDBJ databases">
        <title>The genomes of 5 underutilized Papilionoideae crops provide insights into root nodulation and disease resistance.</title>
        <authorList>
            <person name="Yuan L."/>
        </authorList>
    </citation>
    <scope>NUCLEOTIDE SEQUENCE [LARGE SCALE GENOMIC DNA]</scope>
    <source>
        <strain evidence="8">LY-2023</strain>
        <tissue evidence="8">Leaf</tissue>
    </source>
</reference>
<evidence type="ECO:0000256" key="3">
    <source>
        <dbReference type="ARBA" id="ARBA00022833"/>
    </source>
</evidence>
<dbReference type="GO" id="GO:0005694">
    <property type="term" value="C:chromosome"/>
    <property type="evidence" value="ECO:0007669"/>
    <property type="project" value="UniProtKB-SubCell"/>
</dbReference>
<feature type="region of interest" description="Disordered" evidence="5">
    <location>
        <begin position="171"/>
        <end position="191"/>
    </location>
</feature>
<dbReference type="InterPro" id="IPR017907">
    <property type="entry name" value="Znf_RING_CS"/>
</dbReference>
<keyword evidence="9" id="KW-1185">Reference proteome</keyword>
<evidence type="ECO:0000313" key="8">
    <source>
        <dbReference type="EMBL" id="KAK7271766.1"/>
    </source>
</evidence>
<feature type="region of interest" description="Disordered" evidence="5">
    <location>
        <begin position="210"/>
        <end position="242"/>
    </location>
</feature>
<dbReference type="Proteomes" id="UP001359559">
    <property type="component" value="Unassembled WGS sequence"/>
</dbReference>